<sequence length="110" mass="11713">MSLAATFEMDGDDFNGVSFTYTDGVVKMEFSGCLWSLNETKEILKKFLDEAKAGKFSHIEFEGSNGESSISHSGGEVSFSVAKYGGNGSGDMSFSLPLSMCVSAIESVLP</sequence>
<dbReference type="Pfam" id="PF19070">
    <property type="entry name" value="DUF5766"/>
    <property type="match status" value="1"/>
</dbReference>
<dbReference type="OrthoDB" id="24542at10239"/>
<proteinExistence type="predicted"/>
<accession>D2XA44</accession>
<evidence type="ECO:0000313" key="2">
    <source>
        <dbReference type="Proteomes" id="UP000029780"/>
    </source>
</evidence>
<evidence type="ECO:0000313" key="1">
    <source>
        <dbReference type="EMBL" id="ADB03821.1"/>
    </source>
</evidence>
<organism evidence="1 2">
    <name type="scientific">Marseillevirus marseillevirus</name>
    <name type="common">GBM</name>
    <dbReference type="NCBI Taxonomy" id="694581"/>
    <lineage>
        <taxon>Viruses</taxon>
        <taxon>Varidnaviria</taxon>
        <taxon>Bamfordvirae</taxon>
        <taxon>Nucleocytoviricota</taxon>
        <taxon>Megaviricetes</taxon>
        <taxon>Pimascovirales</taxon>
        <taxon>Pimascovirales incertae sedis</taxon>
        <taxon>Marseilleviridae</taxon>
        <taxon>Marseillevirus</taxon>
        <taxon>Marseillevirus massiliense</taxon>
    </lineage>
</organism>
<keyword evidence="2" id="KW-1185">Reference proteome</keyword>
<dbReference type="EMBL" id="GU071086">
    <property type="protein sequence ID" value="ADB03821.1"/>
    <property type="molecule type" value="Genomic_DNA"/>
</dbReference>
<name>D2XA44_GBMV</name>
<dbReference type="RefSeq" id="YP_003406783.1">
    <property type="nucleotide sequence ID" value="NC_013756.1"/>
</dbReference>
<protein>
    <submittedName>
        <fullName evidence="1">Uncharacterized protein</fullName>
    </submittedName>
</protein>
<gene>
    <name evidence="1" type="ORF">MAR_ORF029</name>
</gene>
<organismHost>
    <name type="scientific">Acanthamoeba</name>
    <dbReference type="NCBI Taxonomy" id="5754"/>
</organismHost>
<dbReference type="KEGG" id="vg:8746266"/>
<dbReference type="InterPro" id="IPR043911">
    <property type="entry name" value="DUF5766"/>
</dbReference>
<dbReference type="Proteomes" id="UP000029780">
    <property type="component" value="Segment"/>
</dbReference>
<reference evidence="1 2" key="1">
    <citation type="journal article" date="2009" name="Proc. Natl. Acad. Sci. U.S.A.">
        <title>Giant Marseillevirus highlights the role of amoebae as a melting pot in emergence of chimeric microorganisms.</title>
        <authorList>
            <person name="Boyer M."/>
            <person name="Yutin N."/>
            <person name="Pagnier I."/>
            <person name="Barrassi L."/>
            <person name="Fournous G."/>
            <person name="Espinosa L."/>
            <person name="Robert C."/>
            <person name="Azza S."/>
            <person name="Sun S."/>
            <person name="Rossmann M.G."/>
            <person name="Suzan-Monti M."/>
            <person name="La Scola B."/>
            <person name="Koonin E.V."/>
            <person name="Raoult D."/>
        </authorList>
    </citation>
    <scope>NUCLEOTIDE SEQUENCE [LARGE SCALE GENOMIC DNA]</scope>
    <source>
        <strain evidence="1 2">T19</strain>
    </source>
</reference>
<dbReference type="GeneID" id="8746266"/>